<comment type="function">
    <text evidence="3">Catalyzes the phosphorylation of the 3'-hydroxyl group of dephosphocoenzyme A to form coenzyme A.</text>
</comment>
<protein>
    <recommendedName>
        <fullName evidence="3 4">Dephospho-CoA kinase</fullName>
        <ecNumber evidence="3 4">2.7.1.24</ecNumber>
    </recommendedName>
    <alternativeName>
        <fullName evidence="3">Dephosphocoenzyme A kinase</fullName>
    </alternativeName>
</protein>
<dbReference type="Proteomes" id="UP000774130">
    <property type="component" value="Unassembled WGS sequence"/>
</dbReference>
<dbReference type="HAMAP" id="MF_00376">
    <property type="entry name" value="Dephospho_CoA_kinase"/>
    <property type="match status" value="1"/>
</dbReference>
<comment type="similarity">
    <text evidence="3">Belongs to the CoaE family.</text>
</comment>
<dbReference type="PANTHER" id="PTHR10695">
    <property type="entry name" value="DEPHOSPHO-COA KINASE-RELATED"/>
    <property type="match status" value="1"/>
</dbReference>
<comment type="pathway">
    <text evidence="3">Cofactor biosynthesis; coenzyme A biosynthesis; CoA from (R)-pantothenate: step 5/5.</text>
</comment>
<gene>
    <name evidence="3 5" type="primary">coaE</name>
    <name evidence="5" type="ORF">KUA55_06500</name>
</gene>
<keyword evidence="3 5" id="KW-0418">Kinase</keyword>
<dbReference type="Pfam" id="PF01121">
    <property type="entry name" value="CoaE"/>
    <property type="match status" value="1"/>
</dbReference>
<proteinExistence type="inferred from homology"/>
<dbReference type="EC" id="2.7.1.24" evidence="3 4"/>
<dbReference type="RefSeq" id="WP_218325369.1">
    <property type="nucleotide sequence ID" value="NZ_JAHUZB010000002.1"/>
</dbReference>
<keyword evidence="6" id="KW-1185">Reference proteome</keyword>
<keyword evidence="1 3" id="KW-0547">Nucleotide-binding</keyword>
<organism evidence="5 6">
    <name type="scientific">Enterococcus alishanensis</name>
    <dbReference type="NCBI Taxonomy" id="1303817"/>
    <lineage>
        <taxon>Bacteria</taxon>
        <taxon>Bacillati</taxon>
        <taxon>Bacillota</taxon>
        <taxon>Bacilli</taxon>
        <taxon>Lactobacillales</taxon>
        <taxon>Enterococcaceae</taxon>
        <taxon>Enterococcus</taxon>
    </lineage>
</organism>
<dbReference type="EMBL" id="JAHUZB010000002">
    <property type="protein sequence ID" value="MBV7390326.1"/>
    <property type="molecule type" value="Genomic_DNA"/>
</dbReference>
<comment type="catalytic activity">
    <reaction evidence="3">
        <text>3'-dephospho-CoA + ATP = ADP + CoA + H(+)</text>
        <dbReference type="Rhea" id="RHEA:18245"/>
        <dbReference type="ChEBI" id="CHEBI:15378"/>
        <dbReference type="ChEBI" id="CHEBI:30616"/>
        <dbReference type="ChEBI" id="CHEBI:57287"/>
        <dbReference type="ChEBI" id="CHEBI:57328"/>
        <dbReference type="ChEBI" id="CHEBI:456216"/>
        <dbReference type="EC" id="2.7.1.24"/>
    </reaction>
</comment>
<dbReference type="GO" id="GO:0004140">
    <property type="term" value="F:dephospho-CoA kinase activity"/>
    <property type="evidence" value="ECO:0007669"/>
    <property type="project" value="UniProtKB-EC"/>
</dbReference>
<evidence type="ECO:0000313" key="5">
    <source>
        <dbReference type="EMBL" id="MBV7390326.1"/>
    </source>
</evidence>
<dbReference type="NCBIfam" id="TIGR00152">
    <property type="entry name" value="dephospho-CoA kinase"/>
    <property type="match status" value="1"/>
</dbReference>
<accession>A0ABS6TBQ9</accession>
<keyword evidence="2 3" id="KW-0067">ATP-binding</keyword>
<reference evidence="5 6" key="1">
    <citation type="submission" date="2021-06" db="EMBL/GenBank/DDBJ databases">
        <title>Enterococcus alishanensis sp. nov., a novel lactic acid bacterium isolated from fresh coffee beans.</title>
        <authorList>
            <person name="Chen Y.-S."/>
        </authorList>
    </citation>
    <scope>NUCLEOTIDE SEQUENCE [LARGE SCALE GENOMIC DNA]</scope>
    <source>
        <strain evidence="5 6">ALS3</strain>
    </source>
</reference>
<evidence type="ECO:0000313" key="6">
    <source>
        <dbReference type="Proteomes" id="UP000774130"/>
    </source>
</evidence>
<dbReference type="PROSITE" id="PS51219">
    <property type="entry name" value="DPCK"/>
    <property type="match status" value="1"/>
</dbReference>
<name>A0ABS6TBQ9_9ENTE</name>
<evidence type="ECO:0000256" key="3">
    <source>
        <dbReference type="HAMAP-Rule" id="MF_00376"/>
    </source>
</evidence>
<sequence length="199" mass="22639">MSFVLGVTGSIATGKSTVVNVFKNHQIPVVDGDVVAREVVEPGTEGLAAVVEKFGEDILLAEGGLDRKKLGDLVFSQPDERLKLNETIKPFIRKEILRQIEELKKKSPLVIADIPLLYEAHYEKELDAVAVVYVSPRIQLERLMKRNNYTENEAFNRINSQWSIDEKKQKADIVFDNRGTIEETKQQVEDWLKKQNFIS</sequence>
<comment type="subcellular location">
    <subcellularLocation>
        <location evidence="3">Cytoplasm</location>
    </subcellularLocation>
</comment>
<dbReference type="PANTHER" id="PTHR10695:SF46">
    <property type="entry name" value="BIFUNCTIONAL COENZYME A SYNTHASE-RELATED"/>
    <property type="match status" value="1"/>
</dbReference>
<evidence type="ECO:0000256" key="2">
    <source>
        <dbReference type="ARBA" id="ARBA00022840"/>
    </source>
</evidence>
<dbReference type="InterPro" id="IPR001977">
    <property type="entry name" value="Depp_CoAkinase"/>
</dbReference>
<evidence type="ECO:0000256" key="4">
    <source>
        <dbReference type="NCBIfam" id="TIGR00152"/>
    </source>
</evidence>
<evidence type="ECO:0000256" key="1">
    <source>
        <dbReference type="ARBA" id="ARBA00022741"/>
    </source>
</evidence>
<dbReference type="CDD" id="cd02022">
    <property type="entry name" value="DPCK"/>
    <property type="match status" value="1"/>
</dbReference>
<keyword evidence="3 5" id="KW-0808">Transferase</keyword>
<comment type="caution">
    <text evidence="5">The sequence shown here is derived from an EMBL/GenBank/DDBJ whole genome shotgun (WGS) entry which is preliminary data.</text>
</comment>
<keyword evidence="3" id="KW-0173">Coenzyme A biosynthesis</keyword>
<feature type="binding site" evidence="3">
    <location>
        <begin position="12"/>
        <end position="17"/>
    </location>
    <ligand>
        <name>ATP</name>
        <dbReference type="ChEBI" id="CHEBI:30616"/>
    </ligand>
</feature>
<keyword evidence="3" id="KW-0963">Cytoplasm</keyword>